<dbReference type="AlphaFoldDB" id="A7A6R9"/>
<feature type="active site" description="Nucleophile" evidence="4">
    <location>
        <position position="44"/>
    </location>
</feature>
<feature type="active site" evidence="4">
    <location>
        <position position="50"/>
    </location>
</feature>
<keyword evidence="3" id="KW-0904">Protein phosphatase</keyword>
<dbReference type="Pfam" id="PF01451">
    <property type="entry name" value="LMWPc"/>
    <property type="match status" value="1"/>
</dbReference>
<sequence length="232" mass="25991">MLGTPRAKISVWRVAEAMVDFAKPQHETLEERLRGLGMHIMFVCTGNICRSPMGELLMTHYLNGTTVQVSSAGTRGLPMHPIDPSSGRLMQSVGIESSGFRSRRLTRQMADEADLILCFEKQQRKEIVTLAPAAVRYTFLLDDFANMCDYCARNNMIAGLTIQERLQSVIKKSSMIRPMIPQPKDIADPHGREFSMFCVAAEQTNGAIRKILKSMRKHRTVTPAPIRSQIVA</sequence>
<evidence type="ECO:0000256" key="4">
    <source>
        <dbReference type="PIRSR" id="PIRSR617867-1"/>
    </source>
</evidence>
<dbReference type="PANTHER" id="PTHR11717">
    <property type="entry name" value="LOW MOLECULAR WEIGHT PROTEIN TYROSINE PHOSPHATASE"/>
    <property type="match status" value="1"/>
</dbReference>
<feature type="domain" description="Phosphotyrosine protein phosphatase I" evidence="5">
    <location>
        <begin position="38"/>
        <end position="167"/>
    </location>
</feature>
<comment type="caution">
    <text evidence="6">The sequence shown here is derived from an EMBL/GenBank/DDBJ whole genome shotgun (WGS) entry which is preliminary data.</text>
</comment>
<dbReference type="Gene3D" id="3.40.50.2300">
    <property type="match status" value="1"/>
</dbReference>
<evidence type="ECO:0000256" key="1">
    <source>
        <dbReference type="ARBA" id="ARBA00011063"/>
    </source>
</evidence>
<evidence type="ECO:0000313" key="7">
    <source>
        <dbReference type="Proteomes" id="UP000003773"/>
    </source>
</evidence>
<accession>A7A6R9</accession>
<dbReference type="PRINTS" id="PR00719">
    <property type="entry name" value="LMWPTPASE"/>
</dbReference>
<reference evidence="6 7" key="1">
    <citation type="submission" date="2007-04" db="EMBL/GenBank/DDBJ databases">
        <authorList>
            <person name="Fulton L."/>
            <person name="Clifton S."/>
            <person name="Fulton B."/>
            <person name="Xu J."/>
            <person name="Minx P."/>
            <person name="Pepin K.H."/>
            <person name="Johnson M."/>
            <person name="Thiruvilangam P."/>
            <person name="Bhonagiri V."/>
            <person name="Nash W.E."/>
            <person name="Mardis E.R."/>
            <person name="Wilson R.K."/>
        </authorList>
    </citation>
    <scope>NUCLEOTIDE SEQUENCE [LARGE SCALE GENOMIC DNA]</scope>
    <source>
        <strain evidence="6 7">L2-32</strain>
    </source>
</reference>
<proteinExistence type="inferred from homology"/>
<dbReference type="PANTHER" id="PTHR11717:SF31">
    <property type="entry name" value="LOW MOLECULAR WEIGHT PROTEIN-TYROSINE-PHOSPHATASE ETP-RELATED"/>
    <property type="match status" value="1"/>
</dbReference>
<dbReference type="SUPFAM" id="SSF52788">
    <property type="entry name" value="Phosphotyrosine protein phosphatases I"/>
    <property type="match status" value="1"/>
</dbReference>
<evidence type="ECO:0000259" key="5">
    <source>
        <dbReference type="SMART" id="SM00226"/>
    </source>
</evidence>
<protein>
    <submittedName>
        <fullName evidence="6">Low molecular weight phosphotyrosine protein phosphatase</fullName>
    </submittedName>
</protein>
<dbReference type="InterPro" id="IPR036196">
    <property type="entry name" value="Ptyr_pPase_sf"/>
</dbReference>
<dbReference type="EMBL" id="AAXD02000052">
    <property type="protein sequence ID" value="EDN82502.1"/>
    <property type="molecule type" value="Genomic_DNA"/>
</dbReference>
<name>A7A6R9_BIFAD</name>
<dbReference type="InterPro" id="IPR017867">
    <property type="entry name" value="Tyr_phospatase_low_mol_wt"/>
</dbReference>
<dbReference type="InterPro" id="IPR050438">
    <property type="entry name" value="LMW_PTPase"/>
</dbReference>
<organism evidence="6 7">
    <name type="scientific">Bifidobacterium adolescentis L2-32</name>
    <dbReference type="NCBI Taxonomy" id="411481"/>
    <lineage>
        <taxon>Bacteria</taxon>
        <taxon>Bacillati</taxon>
        <taxon>Actinomycetota</taxon>
        <taxon>Actinomycetes</taxon>
        <taxon>Bifidobacteriales</taxon>
        <taxon>Bifidobacteriaceae</taxon>
        <taxon>Bifidobacterium</taxon>
    </lineage>
</organism>
<dbReference type="HOGENOM" id="CLU_071415_1_0_11"/>
<dbReference type="Proteomes" id="UP000003773">
    <property type="component" value="Unassembled WGS sequence"/>
</dbReference>
<gene>
    <name evidence="6" type="ORF">BIFADO_01552</name>
</gene>
<dbReference type="GO" id="GO:0004725">
    <property type="term" value="F:protein tyrosine phosphatase activity"/>
    <property type="evidence" value="ECO:0007669"/>
    <property type="project" value="InterPro"/>
</dbReference>
<comment type="similarity">
    <text evidence="1">Belongs to the low molecular weight phosphotyrosine protein phosphatase family.</text>
</comment>
<evidence type="ECO:0000256" key="2">
    <source>
        <dbReference type="ARBA" id="ARBA00022801"/>
    </source>
</evidence>
<dbReference type="SMART" id="SM00226">
    <property type="entry name" value="LMWPc"/>
    <property type="match status" value="1"/>
</dbReference>
<evidence type="ECO:0000313" key="6">
    <source>
        <dbReference type="EMBL" id="EDN82502.1"/>
    </source>
</evidence>
<dbReference type="InterPro" id="IPR023485">
    <property type="entry name" value="Ptyr_pPase"/>
</dbReference>
<keyword evidence="2" id="KW-0378">Hydrolase</keyword>
<evidence type="ECO:0000256" key="3">
    <source>
        <dbReference type="ARBA" id="ARBA00022912"/>
    </source>
</evidence>
<reference evidence="6 7" key="2">
    <citation type="submission" date="2007-05" db="EMBL/GenBank/DDBJ databases">
        <title>Draft genome sequence of Bifidobacterium adolescentis (L2-32).</title>
        <authorList>
            <person name="Sudarsanam P."/>
            <person name="Ley R."/>
            <person name="Guruge J."/>
            <person name="Turnbaugh P.J."/>
            <person name="Mahowald M."/>
            <person name="Liep D."/>
            <person name="Gordon J."/>
        </authorList>
    </citation>
    <scope>NUCLEOTIDE SEQUENCE [LARGE SCALE GENOMIC DNA]</scope>
    <source>
        <strain evidence="6 7">L2-32</strain>
    </source>
</reference>